<keyword evidence="3 7" id="KW-0812">Transmembrane</keyword>
<feature type="transmembrane region" description="Helical" evidence="7">
    <location>
        <begin position="128"/>
        <end position="161"/>
    </location>
</feature>
<comment type="subcellular location">
    <subcellularLocation>
        <location evidence="1">Membrane</location>
        <topology evidence="1">Multi-pass membrane protein</topology>
    </subcellularLocation>
</comment>
<keyword evidence="2" id="KW-0813">Transport</keyword>
<protein>
    <submittedName>
        <fullName evidence="9">APC amino acid permease</fullName>
    </submittedName>
</protein>
<dbReference type="OrthoDB" id="10062876at2759"/>
<dbReference type="InterPro" id="IPR004841">
    <property type="entry name" value="AA-permease/SLC12A_dom"/>
</dbReference>
<evidence type="ECO:0000256" key="7">
    <source>
        <dbReference type="SAM" id="Phobius"/>
    </source>
</evidence>
<dbReference type="Pfam" id="PF00324">
    <property type="entry name" value="AA_permease"/>
    <property type="match status" value="1"/>
</dbReference>
<feature type="transmembrane region" description="Helical" evidence="7">
    <location>
        <begin position="369"/>
        <end position="390"/>
    </location>
</feature>
<keyword evidence="6 7" id="KW-0472">Membrane</keyword>
<feature type="transmembrane region" description="Helical" evidence="7">
    <location>
        <begin position="569"/>
        <end position="589"/>
    </location>
</feature>
<dbReference type="FunFam" id="1.20.1740.10:FF:000001">
    <property type="entry name" value="Amino acid permease"/>
    <property type="match status" value="1"/>
</dbReference>
<dbReference type="RefSeq" id="XP_001875610.1">
    <property type="nucleotide sequence ID" value="XM_001875575.1"/>
</dbReference>
<evidence type="ECO:0000259" key="8">
    <source>
        <dbReference type="Pfam" id="PF00324"/>
    </source>
</evidence>
<dbReference type="Proteomes" id="UP000001194">
    <property type="component" value="Unassembled WGS sequence"/>
</dbReference>
<name>B0CWR0_LACBS</name>
<dbReference type="GeneID" id="6071903"/>
<feature type="domain" description="Amino acid permease/ SLC12A" evidence="8">
    <location>
        <begin position="124"/>
        <end position="596"/>
    </location>
</feature>
<dbReference type="PANTHER" id="PTHR43341">
    <property type="entry name" value="AMINO ACID PERMEASE"/>
    <property type="match status" value="1"/>
</dbReference>
<feature type="transmembrane region" description="Helical" evidence="7">
    <location>
        <begin position="422"/>
        <end position="447"/>
    </location>
</feature>
<dbReference type="HOGENOM" id="CLU_007946_12_1_1"/>
<dbReference type="GO" id="GO:0015171">
    <property type="term" value="F:amino acid transmembrane transporter activity"/>
    <property type="evidence" value="ECO:0007669"/>
    <property type="project" value="TreeGrafter"/>
</dbReference>
<dbReference type="KEGG" id="lbc:LACBIDRAFT_308595"/>
<evidence type="ECO:0000256" key="2">
    <source>
        <dbReference type="ARBA" id="ARBA00022448"/>
    </source>
</evidence>
<evidence type="ECO:0000256" key="4">
    <source>
        <dbReference type="ARBA" id="ARBA00022970"/>
    </source>
</evidence>
<keyword evidence="5 7" id="KW-1133">Transmembrane helix</keyword>
<dbReference type="Gene3D" id="1.20.1740.10">
    <property type="entry name" value="Amino acid/polyamine transporter I"/>
    <property type="match status" value="1"/>
</dbReference>
<dbReference type="EMBL" id="DS547093">
    <property type="protein sequence ID" value="EDR13112.1"/>
    <property type="molecule type" value="Genomic_DNA"/>
</dbReference>
<keyword evidence="10" id="KW-1185">Reference proteome</keyword>
<evidence type="ECO:0000256" key="3">
    <source>
        <dbReference type="ARBA" id="ARBA00022692"/>
    </source>
</evidence>
<dbReference type="GO" id="GO:0016020">
    <property type="term" value="C:membrane"/>
    <property type="evidence" value="ECO:0007669"/>
    <property type="project" value="UniProtKB-SubCell"/>
</dbReference>
<evidence type="ECO:0000256" key="5">
    <source>
        <dbReference type="ARBA" id="ARBA00022989"/>
    </source>
</evidence>
<feature type="transmembrane region" description="Helical" evidence="7">
    <location>
        <begin position="276"/>
        <end position="296"/>
    </location>
</feature>
<feature type="transmembrane region" description="Helical" evidence="7">
    <location>
        <begin position="205"/>
        <end position="227"/>
    </location>
</feature>
<evidence type="ECO:0000256" key="6">
    <source>
        <dbReference type="ARBA" id="ARBA00023136"/>
    </source>
</evidence>
<dbReference type="InterPro" id="IPR050524">
    <property type="entry name" value="APC_YAT"/>
</dbReference>
<accession>B0CWR0</accession>
<feature type="transmembrane region" description="Helical" evidence="7">
    <location>
        <begin position="467"/>
        <end position="484"/>
    </location>
</feature>
<dbReference type="InParanoid" id="B0CWR0"/>
<evidence type="ECO:0000313" key="9">
    <source>
        <dbReference type="EMBL" id="EDR13112.1"/>
    </source>
</evidence>
<gene>
    <name evidence="9" type="ORF">LACBIDRAFT_308595</name>
</gene>
<dbReference type="AlphaFoldDB" id="B0CWR0"/>
<feature type="transmembrane region" description="Helical" evidence="7">
    <location>
        <begin position="234"/>
        <end position="256"/>
    </location>
</feature>
<organism evidence="10">
    <name type="scientific">Laccaria bicolor (strain S238N-H82 / ATCC MYA-4686)</name>
    <name type="common">Bicoloured deceiver</name>
    <name type="synonym">Laccaria laccata var. bicolor</name>
    <dbReference type="NCBI Taxonomy" id="486041"/>
    <lineage>
        <taxon>Eukaryota</taxon>
        <taxon>Fungi</taxon>
        <taxon>Dikarya</taxon>
        <taxon>Basidiomycota</taxon>
        <taxon>Agaricomycotina</taxon>
        <taxon>Agaricomycetes</taxon>
        <taxon>Agaricomycetidae</taxon>
        <taxon>Agaricales</taxon>
        <taxon>Agaricineae</taxon>
        <taxon>Hydnangiaceae</taxon>
        <taxon>Laccaria</taxon>
    </lineage>
</organism>
<proteinExistence type="predicted"/>
<evidence type="ECO:0000256" key="1">
    <source>
        <dbReference type="ARBA" id="ARBA00004141"/>
    </source>
</evidence>
<dbReference type="PANTHER" id="PTHR43341:SF1">
    <property type="entry name" value="GENERAL AMINO-ACID PERMEASE GAP1"/>
    <property type="match status" value="1"/>
</dbReference>
<feature type="transmembrane region" description="Helical" evidence="7">
    <location>
        <begin position="542"/>
        <end position="563"/>
    </location>
</feature>
<feature type="transmembrane region" description="Helical" evidence="7">
    <location>
        <begin position="496"/>
        <end position="521"/>
    </location>
</feature>
<evidence type="ECO:0000313" key="10">
    <source>
        <dbReference type="Proteomes" id="UP000001194"/>
    </source>
</evidence>
<reference evidence="9 10" key="1">
    <citation type="journal article" date="2008" name="Nature">
        <title>The genome of Laccaria bicolor provides insights into mycorrhizal symbiosis.</title>
        <authorList>
            <person name="Martin F."/>
            <person name="Aerts A."/>
            <person name="Ahren D."/>
            <person name="Brun A."/>
            <person name="Danchin E.G.J."/>
            <person name="Duchaussoy F."/>
            <person name="Gibon J."/>
            <person name="Kohler A."/>
            <person name="Lindquist E."/>
            <person name="Pereda V."/>
            <person name="Salamov A."/>
            <person name="Shapiro H.J."/>
            <person name="Wuyts J."/>
            <person name="Blaudez D."/>
            <person name="Buee M."/>
            <person name="Brokstein P."/>
            <person name="Canbaeck B."/>
            <person name="Cohen D."/>
            <person name="Courty P.E."/>
            <person name="Coutinho P.M."/>
            <person name="Delaruelle C."/>
            <person name="Detter J.C."/>
            <person name="Deveau A."/>
            <person name="DiFazio S."/>
            <person name="Duplessis S."/>
            <person name="Fraissinet-Tachet L."/>
            <person name="Lucic E."/>
            <person name="Frey-Klett P."/>
            <person name="Fourrey C."/>
            <person name="Feussner I."/>
            <person name="Gay G."/>
            <person name="Grimwood J."/>
            <person name="Hoegger P.J."/>
            <person name="Jain P."/>
            <person name="Kilaru S."/>
            <person name="Labbe J."/>
            <person name="Lin Y.C."/>
            <person name="Legue V."/>
            <person name="Le Tacon F."/>
            <person name="Marmeisse R."/>
            <person name="Melayah D."/>
            <person name="Montanini B."/>
            <person name="Muratet M."/>
            <person name="Nehls U."/>
            <person name="Niculita-Hirzel H."/>
            <person name="Oudot-Le Secq M.P."/>
            <person name="Peter M."/>
            <person name="Quesneville H."/>
            <person name="Rajashekar B."/>
            <person name="Reich M."/>
            <person name="Rouhier N."/>
            <person name="Schmutz J."/>
            <person name="Yin T."/>
            <person name="Chalot M."/>
            <person name="Henrissat B."/>
            <person name="Kuees U."/>
            <person name="Lucas S."/>
            <person name="Van de Peer Y."/>
            <person name="Podila G.K."/>
            <person name="Polle A."/>
            <person name="Pukkila P.J."/>
            <person name="Richardson P.M."/>
            <person name="Rouze P."/>
            <person name="Sanders I.R."/>
            <person name="Stajich J.E."/>
            <person name="Tunlid A."/>
            <person name="Tuskan G."/>
            <person name="Grigoriev I.V."/>
        </authorList>
    </citation>
    <scope>NUCLEOTIDE SEQUENCE [LARGE SCALE GENOMIC DNA]</scope>
    <source>
        <strain evidence="10">S238N-H82 / ATCC MYA-4686</strain>
    </source>
</reference>
<dbReference type="STRING" id="486041.B0CWR0"/>
<keyword evidence="4" id="KW-0029">Amino-acid transport</keyword>
<sequence length="634" mass="70213">MHEVEVGGARSVTRTRSFPKAVVCTKRGGVWEIWRDFTLVTWLAAGVHMGVSFVGHSHARRRSFSRLLPLFLPCSTPREKTKTTSPIRAQCKQDNLMVMSFNVVLRHHVAQPVHRVQRRLQQRHIQMIAIAGTIGTGLFLGSGQALGTAGPLGALIAYILVGSVAYASLCSLCEMTTWAPISGTFPHFAERWVDPALGFAVGWNFFYTSAISTAVEITAAVILVTFWDKNTNHAAIYTAVFFVLICVINLFGVRWFGEIWPSAVLDLEFRFETPCLSEVFLIIGFLVAGLVIDLGGGPQGDRIGFRFWTHPGALAGAGLVHNIHIDRFLGVLSVLVQAAFSFQGMELFAIAASETQSPRRNIPKAMRRVFYRILFFYIFGIIMVGMLVAYDNPALVQNTGTAAQSPFVIAMNHAGIKGLPHIINGAILISAFSAGNSFLFCASRILYGLAVRGQAPQFLASCTDHGLPRNAVLVASTLGLLSFINVKSGAETVFNWLVHLLTTAGFCSSFTTNLTYILFYQGIQVQGRDLNENAYRNRLQPFLAYWGCAWTLFFILINGFTVFFGKFNISVFIAAYVNILIFLGLYLGYKCVKRTKVWTPLERDFVSDIPDREETEVPEVPPANIWISIARYIF</sequence>